<organism evidence="13 14">
    <name type="scientific">Cucurbita maxima</name>
    <name type="common">Pumpkin</name>
    <name type="synonym">Winter squash</name>
    <dbReference type="NCBI Taxonomy" id="3661"/>
    <lineage>
        <taxon>Eukaryota</taxon>
        <taxon>Viridiplantae</taxon>
        <taxon>Streptophyta</taxon>
        <taxon>Embryophyta</taxon>
        <taxon>Tracheophyta</taxon>
        <taxon>Spermatophyta</taxon>
        <taxon>Magnoliopsida</taxon>
        <taxon>eudicotyledons</taxon>
        <taxon>Gunneridae</taxon>
        <taxon>Pentapetalae</taxon>
        <taxon>rosids</taxon>
        <taxon>fabids</taxon>
        <taxon>Cucurbitales</taxon>
        <taxon>Cucurbitaceae</taxon>
        <taxon>Cucurbiteae</taxon>
        <taxon>Cucurbita</taxon>
    </lineage>
</organism>
<dbReference type="SUPFAM" id="SSF54277">
    <property type="entry name" value="CAD &amp; PB1 domains"/>
    <property type="match status" value="1"/>
</dbReference>
<dbReference type="GO" id="GO:0009734">
    <property type="term" value="P:auxin-activated signaling pathway"/>
    <property type="evidence" value="ECO:0007669"/>
    <property type="project" value="UniProtKB-UniRule"/>
</dbReference>
<dbReference type="PROSITE" id="PS51745">
    <property type="entry name" value="PB1"/>
    <property type="match status" value="1"/>
</dbReference>
<evidence type="ECO:0000256" key="10">
    <source>
        <dbReference type="RuleBase" id="RU004549"/>
    </source>
</evidence>
<comment type="function">
    <text evidence="9">Aux/IAA proteins are short-lived transcriptional factors that function as repressors of early auxin response genes at low auxin concentrations. Repression is thought to result from the interaction with auxin response factors (ARFs), proteins that bind to the auxin-responsive promoter element (AuxRE). Formation of heterodimers with ARF proteins may alter their ability to modulate early auxin response genes expression.</text>
</comment>
<gene>
    <name evidence="14" type="primary">LOC111479733</name>
</gene>
<evidence type="ECO:0000256" key="7">
    <source>
        <dbReference type="ARBA" id="ARBA00023242"/>
    </source>
</evidence>
<dbReference type="Gene3D" id="3.10.20.90">
    <property type="entry name" value="Phosphatidylinositol 3-kinase Catalytic Subunit, Chain A, domain 1"/>
    <property type="match status" value="1"/>
</dbReference>
<keyword evidence="5 10" id="KW-0805">Transcription regulation</keyword>
<feature type="region of interest" description="Disordered" evidence="11">
    <location>
        <begin position="1"/>
        <end position="73"/>
    </location>
</feature>
<evidence type="ECO:0000256" key="4">
    <source>
        <dbReference type="ARBA" id="ARBA00022491"/>
    </source>
</evidence>
<dbReference type="GO" id="GO:0005634">
    <property type="term" value="C:nucleus"/>
    <property type="evidence" value="ECO:0007669"/>
    <property type="project" value="UniProtKB-SubCell"/>
</dbReference>
<comment type="similarity">
    <text evidence="2 10">Belongs to the Aux/IAA family.</text>
</comment>
<feature type="compositionally biased region" description="Basic and acidic residues" evidence="11">
    <location>
        <begin position="27"/>
        <end position="36"/>
    </location>
</feature>
<dbReference type="GeneID" id="111479733"/>
<comment type="subcellular location">
    <subcellularLocation>
        <location evidence="1 10">Nucleus</location>
    </subcellularLocation>
</comment>
<sequence>MEPPLGLLSSSGIGSSGASNDENSVSKAKEVDKHQPDLSSEEFSSPVEAEPELGLGLSLGSGISTGKGKHGGWGERGRILTAKDFPSAISPGGSSSSSSFARFSGRAAAVSGVKRAAEPVAHHGDSPPPAVSQVVGWPPLRTYRINSLVNQAKNRKSGDEKELLRSNGVAEKIHDDKNMSATDTEKGPLGFVKVYMDGVLIGRKVDLNAHSCYGTLALMLEDMFFKPTGSAPSSGSSGDYDEKAPKPSKLLTGSSEFVLTYEDKEGDWLLVGDVPWKMFLDSVKKLRIMRTSEAKGIAPHPKERKKERNHLIQCYLRAYELGYDLRLSSLKSTKVVFFAKGKLVFAALVDCLLRVHFLCL</sequence>
<dbReference type="RefSeq" id="XP_022980334.1">
    <property type="nucleotide sequence ID" value="XM_023124566.1"/>
</dbReference>
<keyword evidence="8 10" id="KW-0927">Auxin signaling pathway</keyword>
<dbReference type="InterPro" id="IPR053793">
    <property type="entry name" value="PB1-like"/>
</dbReference>
<name>A0A6J1IYZ8_CUCMA</name>
<dbReference type="GO" id="GO:0006355">
    <property type="term" value="P:regulation of DNA-templated transcription"/>
    <property type="evidence" value="ECO:0007669"/>
    <property type="project" value="InterPro"/>
</dbReference>
<feature type="domain" description="PB1" evidence="12">
    <location>
        <begin position="189"/>
        <end position="293"/>
    </location>
</feature>
<dbReference type="OrthoDB" id="773336at2759"/>
<proteinExistence type="inferred from homology"/>
<evidence type="ECO:0000256" key="2">
    <source>
        <dbReference type="ARBA" id="ARBA00006728"/>
    </source>
</evidence>
<dbReference type="PANTHER" id="PTHR31734:SF261">
    <property type="entry name" value="AUXIN-RESPONSIVE PROTEIN IAA13"/>
    <property type="match status" value="1"/>
</dbReference>
<evidence type="ECO:0000256" key="3">
    <source>
        <dbReference type="ARBA" id="ARBA00011726"/>
    </source>
</evidence>
<evidence type="ECO:0000256" key="5">
    <source>
        <dbReference type="ARBA" id="ARBA00023015"/>
    </source>
</evidence>
<evidence type="ECO:0000256" key="8">
    <source>
        <dbReference type="ARBA" id="ARBA00023294"/>
    </source>
</evidence>
<dbReference type="KEGG" id="cmax:111479733"/>
<dbReference type="Pfam" id="PF02309">
    <property type="entry name" value="AUX_IAA"/>
    <property type="match status" value="1"/>
</dbReference>
<protein>
    <recommendedName>
        <fullName evidence="10">Auxin-responsive protein</fullName>
    </recommendedName>
</protein>
<comment type="subunit">
    <text evidence="3 10">Homodimers and heterodimers.</text>
</comment>
<evidence type="ECO:0000256" key="6">
    <source>
        <dbReference type="ARBA" id="ARBA00023163"/>
    </source>
</evidence>
<reference evidence="14" key="1">
    <citation type="submission" date="2025-08" db="UniProtKB">
        <authorList>
            <consortium name="RefSeq"/>
        </authorList>
    </citation>
    <scope>IDENTIFICATION</scope>
    <source>
        <tissue evidence="14">Young leaves</tissue>
    </source>
</reference>
<evidence type="ECO:0000256" key="1">
    <source>
        <dbReference type="ARBA" id="ARBA00004123"/>
    </source>
</evidence>
<keyword evidence="4 10" id="KW-0678">Repressor</keyword>
<evidence type="ECO:0000313" key="13">
    <source>
        <dbReference type="Proteomes" id="UP000504608"/>
    </source>
</evidence>
<keyword evidence="13" id="KW-1185">Reference proteome</keyword>
<evidence type="ECO:0000256" key="9">
    <source>
        <dbReference type="ARBA" id="ARBA00025283"/>
    </source>
</evidence>
<dbReference type="Proteomes" id="UP000504608">
    <property type="component" value="Unplaced"/>
</dbReference>
<keyword evidence="7 10" id="KW-0539">Nucleus</keyword>
<evidence type="ECO:0000313" key="14">
    <source>
        <dbReference type="RefSeq" id="XP_022980334.1"/>
    </source>
</evidence>
<dbReference type="InterPro" id="IPR033389">
    <property type="entry name" value="AUX/IAA_dom"/>
</dbReference>
<dbReference type="PANTHER" id="PTHR31734">
    <property type="entry name" value="AUXIN-RESPONSIVE PROTEIN IAA17"/>
    <property type="match status" value="1"/>
</dbReference>
<dbReference type="InterPro" id="IPR003311">
    <property type="entry name" value="AUX_IAA"/>
</dbReference>
<feature type="compositionally biased region" description="Low complexity" evidence="11">
    <location>
        <begin position="1"/>
        <end position="19"/>
    </location>
</feature>
<accession>A0A6J1IYZ8</accession>
<evidence type="ECO:0000256" key="11">
    <source>
        <dbReference type="SAM" id="MobiDB-lite"/>
    </source>
</evidence>
<evidence type="ECO:0000259" key="12">
    <source>
        <dbReference type="PROSITE" id="PS51745"/>
    </source>
</evidence>
<dbReference type="AlphaFoldDB" id="A0A6J1IYZ8"/>
<keyword evidence="6 10" id="KW-0804">Transcription</keyword>